<dbReference type="Pfam" id="PF00583">
    <property type="entry name" value="Acetyltransf_1"/>
    <property type="match status" value="1"/>
</dbReference>
<keyword evidence="2 4" id="KW-0012">Acyltransferase</keyword>
<dbReference type="PANTHER" id="PTHR43877:SF2">
    <property type="entry name" value="AMINOALKYLPHOSPHONATE N-ACETYLTRANSFERASE-RELATED"/>
    <property type="match status" value="1"/>
</dbReference>
<sequence>MTVREVPPQDWQTVRTARLAALAGSTPGTFATLLEEAQGWDEEHWKQWSARRTMFVAESGTEVIGCAGGIREHGVPVLVSMFVEPAARGTGVSRELIEAVADWARADGHAELRLWVLDGNTPAEKLYRRMGFAPTGVSRSTGVHAPDTEYEMSLALH</sequence>
<protein>
    <submittedName>
        <fullName evidence="4">GNAT family N-acetyltransferase</fullName>
        <ecNumber evidence="4">2.3.-.-</ecNumber>
    </submittedName>
</protein>
<evidence type="ECO:0000259" key="3">
    <source>
        <dbReference type="PROSITE" id="PS51186"/>
    </source>
</evidence>
<evidence type="ECO:0000313" key="5">
    <source>
        <dbReference type="Proteomes" id="UP001601992"/>
    </source>
</evidence>
<gene>
    <name evidence="4" type="ORF">ACFYXQ_22435</name>
</gene>
<reference evidence="4 5" key="1">
    <citation type="submission" date="2024-10" db="EMBL/GenBank/DDBJ databases">
        <title>The Natural Products Discovery Center: Release of the First 8490 Sequenced Strains for Exploring Actinobacteria Biosynthetic Diversity.</title>
        <authorList>
            <person name="Kalkreuter E."/>
            <person name="Kautsar S.A."/>
            <person name="Yang D."/>
            <person name="Bader C.D."/>
            <person name="Teijaro C.N."/>
            <person name="Fluegel L."/>
            <person name="Davis C.M."/>
            <person name="Simpson J.R."/>
            <person name="Lauterbach L."/>
            <person name="Steele A.D."/>
            <person name="Gui C."/>
            <person name="Meng S."/>
            <person name="Li G."/>
            <person name="Viehrig K."/>
            <person name="Ye F."/>
            <person name="Su P."/>
            <person name="Kiefer A.F."/>
            <person name="Nichols A."/>
            <person name="Cepeda A.J."/>
            <person name="Yan W."/>
            <person name="Fan B."/>
            <person name="Jiang Y."/>
            <person name="Adhikari A."/>
            <person name="Zheng C.-J."/>
            <person name="Schuster L."/>
            <person name="Cowan T.M."/>
            <person name="Smanski M.J."/>
            <person name="Chevrette M.G."/>
            <person name="De Carvalho L.P.S."/>
            <person name="Shen B."/>
        </authorList>
    </citation>
    <scope>NUCLEOTIDE SEQUENCE [LARGE SCALE GENOMIC DNA]</scope>
    <source>
        <strain evidence="4 5">NPDC002593</strain>
    </source>
</reference>
<dbReference type="EMBL" id="JBIAQY010000007">
    <property type="protein sequence ID" value="MFF3570542.1"/>
    <property type="molecule type" value="Genomic_DNA"/>
</dbReference>
<evidence type="ECO:0000313" key="4">
    <source>
        <dbReference type="EMBL" id="MFF3570542.1"/>
    </source>
</evidence>
<evidence type="ECO:0000256" key="2">
    <source>
        <dbReference type="ARBA" id="ARBA00023315"/>
    </source>
</evidence>
<dbReference type="GO" id="GO:0016746">
    <property type="term" value="F:acyltransferase activity"/>
    <property type="evidence" value="ECO:0007669"/>
    <property type="project" value="UniProtKB-KW"/>
</dbReference>
<dbReference type="EC" id="2.3.-.-" evidence="4"/>
<dbReference type="SUPFAM" id="SSF55729">
    <property type="entry name" value="Acyl-CoA N-acyltransferases (Nat)"/>
    <property type="match status" value="1"/>
</dbReference>
<dbReference type="CDD" id="cd04301">
    <property type="entry name" value="NAT_SF"/>
    <property type="match status" value="1"/>
</dbReference>
<feature type="domain" description="N-acetyltransferase" evidence="3">
    <location>
        <begin position="1"/>
        <end position="157"/>
    </location>
</feature>
<comment type="caution">
    <text evidence="4">The sequence shown here is derived from an EMBL/GenBank/DDBJ whole genome shotgun (WGS) entry which is preliminary data.</text>
</comment>
<dbReference type="InterPro" id="IPR016181">
    <property type="entry name" value="Acyl_CoA_acyltransferase"/>
</dbReference>
<dbReference type="PROSITE" id="PS51186">
    <property type="entry name" value="GNAT"/>
    <property type="match status" value="1"/>
</dbReference>
<evidence type="ECO:0000256" key="1">
    <source>
        <dbReference type="ARBA" id="ARBA00022679"/>
    </source>
</evidence>
<dbReference type="Proteomes" id="UP001601992">
    <property type="component" value="Unassembled WGS sequence"/>
</dbReference>
<proteinExistence type="predicted"/>
<dbReference type="InterPro" id="IPR000182">
    <property type="entry name" value="GNAT_dom"/>
</dbReference>
<dbReference type="RefSeq" id="WP_051192937.1">
    <property type="nucleotide sequence ID" value="NZ_JBIAQY010000007.1"/>
</dbReference>
<keyword evidence="1 4" id="KW-0808">Transferase</keyword>
<accession>A0ABW6S2L2</accession>
<dbReference type="PANTHER" id="PTHR43877">
    <property type="entry name" value="AMINOALKYLPHOSPHONATE N-ACETYLTRANSFERASE-RELATED-RELATED"/>
    <property type="match status" value="1"/>
</dbReference>
<organism evidence="4 5">
    <name type="scientific">Nocardia jiangxiensis</name>
    <dbReference type="NCBI Taxonomy" id="282685"/>
    <lineage>
        <taxon>Bacteria</taxon>
        <taxon>Bacillati</taxon>
        <taxon>Actinomycetota</taxon>
        <taxon>Actinomycetes</taxon>
        <taxon>Mycobacteriales</taxon>
        <taxon>Nocardiaceae</taxon>
        <taxon>Nocardia</taxon>
    </lineage>
</organism>
<name>A0ABW6S2L2_9NOCA</name>
<keyword evidence="5" id="KW-1185">Reference proteome</keyword>
<dbReference type="InterPro" id="IPR050832">
    <property type="entry name" value="Bact_Acetyltransf"/>
</dbReference>
<dbReference type="Gene3D" id="3.40.630.30">
    <property type="match status" value="1"/>
</dbReference>